<name>A0AAV5BX04_ELECO</name>
<feature type="compositionally biased region" description="Low complexity" evidence="1">
    <location>
        <begin position="118"/>
        <end position="129"/>
    </location>
</feature>
<feature type="compositionally biased region" description="Polar residues" evidence="1">
    <location>
        <begin position="1"/>
        <end position="12"/>
    </location>
</feature>
<feature type="region of interest" description="Disordered" evidence="1">
    <location>
        <begin position="1"/>
        <end position="55"/>
    </location>
</feature>
<evidence type="ECO:0000313" key="3">
    <source>
        <dbReference type="Proteomes" id="UP001054889"/>
    </source>
</evidence>
<dbReference type="EMBL" id="BQKI01000003">
    <property type="protein sequence ID" value="GJM90280.1"/>
    <property type="molecule type" value="Genomic_DNA"/>
</dbReference>
<evidence type="ECO:0000256" key="1">
    <source>
        <dbReference type="SAM" id="MobiDB-lite"/>
    </source>
</evidence>
<proteinExistence type="predicted"/>
<keyword evidence="3" id="KW-1185">Reference proteome</keyword>
<feature type="region of interest" description="Disordered" evidence="1">
    <location>
        <begin position="108"/>
        <end position="129"/>
    </location>
</feature>
<reference evidence="2" key="2">
    <citation type="submission" date="2021-12" db="EMBL/GenBank/DDBJ databases">
        <title>Resequencing data analysis of finger millet.</title>
        <authorList>
            <person name="Hatakeyama M."/>
            <person name="Aluri S."/>
            <person name="Balachadran M.T."/>
            <person name="Sivarajan S.R."/>
            <person name="Poveda L."/>
            <person name="Shimizu-Inatsugi R."/>
            <person name="Schlapbach R."/>
            <person name="Sreeman S.M."/>
            <person name="Shimizu K.K."/>
        </authorList>
    </citation>
    <scope>NUCLEOTIDE SEQUENCE</scope>
</reference>
<reference evidence="2" key="1">
    <citation type="journal article" date="2018" name="DNA Res.">
        <title>Multiple hybrid de novo genome assembly of finger millet, an orphan allotetraploid crop.</title>
        <authorList>
            <person name="Hatakeyama M."/>
            <person name="Aluri S."/>
            <person name="Balachadran M.T."/>
            <person name="Sivarajan S.R."/>
            <person name="Patrignani A."/>
            <person name="Gruter S."/>
            <person name="Poveda L."/>
            <person name="Shimizu-Inatsugi R."/>
            <person name="Baeten J."/>
            <person name="Francoijs K.J."/>
            <person name="Nataraja K.N."/>
            <person name="Reddy Y.A.N."/>
            <person name="Phadnis S."/>
            <person name="Ravikumar R.L."/>
            <person name="Schlapbach R."/>
            <person name="Sreeman S.M."/>
            <person name="Shimizu K.K."/>
        </authorList>
    </citation>
    <scope>NUCLEOTIDE SEQUENCE</scope>
</reference>
<feature type="compositionally biased region" description="Basic and acidic residues" evidence="1">
    <location>
        <begin position="155"/>
        <end position="172"/>
    </location>
</feature>
<feature type="compositionally biased region" description="Gly residues" evidence="1">
    <location>
        <begin position="39"/>
        <end position="54"/>
    </location>
</feature>
<feature type="region of interest" description="Disordered" evidence="1">
    <location>
        <begin position="143"/>
        <end position="181"/>
    </location>
</feature>
<comment type="caution">
    <text evidence="2">The sequence shown here is derived from an EMBL/GenBank/DDBJ whole genome shotgun (WGS) entry which is preliminary data.</text>
</comment>
<organism evidence="2 3">
    <name type="scientific">Eleusine coracana subsp. coracana</name>
    <dbReference type="NCBI Taxonomy" id="191504"/>
    <lineage>
        <taxon>Eukaryota</taxon>
        <taxon>Viridiplantae</taxon>
        <taxon>Streptophyta</taxon>
        <taxon>Embryophyta</taxon>
        <taxon>Tracheophyta</taxon>
        <taxon>Spermatophyta</taxon>
        <taxon>Magnoliopsida</taxon>
        <taxon>Liliopsida</taxon>
        <taxon>Poales</taxon>
        <taxon>Poaceae</taxon>
        <taxon>PACMAD clade</taxon>
        <taxon>Chloridoideae</taxon>
        <taxon>Cynodonteae</taxon>
        <taxon>Eleusininae</taxon>
        <taxon>Eleusine</taxon>
    </lineage>
</organism>
<accession>A0AAV5BX04</accession>
<dbReference type="Proteomes" id="UP001054889">
    <property type="component" value="Unassembled WGS sequence"/>
</dbReference>
<evidence type="ECO:0000313" key="2">
    <source>
        <dbReference type="EMBL" id="GJM90280.1"/>
    </source>
</evidence>
<dbReference type="AlphaFoldDB" id="A0AAV5BX04"/>
<protein>
    <submittedName>
        <fullName evidence="2">Uncharacterized protein</fullName>
    </submittedName>
</protein>
<gene>
    <name evidence="2" type="primary">ga06544</name>
    <name evidence="2" type="ORF">PR202_ga06544</name>
</gene>
<sequence>MRATTLSHSASDGHNGRPALSRRFTSEQRVQQLSWSGAPAGGRTGQAVHAGGGASRDSTWATCRRLLLPRRELEYFFLLPRVCLRAAAAPYPPRPLGSATDDPLQARETELDHPESDATPAAHRTAAGAVGWAFTSEDARWRKEGTQLTLGAAGRPRERCSSSSRGDSDSEPRSQAIKNSG</sequence>